<dbReference type="InterPro" id="IPR016032">
    <property type="entry name" value="Sig_transdc_resp-reg_C-effctor"/>
</dbReference>
<dbReference type="SUPFAM" id="SSF46894">
    <property type="entry name" value="C-terminal effector domain of the bipartite response regulators"/>
    <property type="match status" value="1"/>
</dbReference>
<organism evidence="7 8">
    <name type="scientific">Crenobacter caeni</name>
    <dbReference type="NCBI Taxonomy" id="2705474"/>
    <lineage>
        <taxon>Bacteria</taxon>
        <taxon>Pseudomonadati</taxon>
        <taxon>Pseudomonadota</taxon>
        <taxon>Betaproteobacteria</taxon>
        <taxon>Neisseriales</taxon>
        <taxon>Neisseriaceae</taxon>
        <taxon>Crenobacter</taxon>
    </lineage>
</organism>
<dbReference type="GO" id="GO:0000160">
    <property type="term" value="P:phosphorelay signal transduction system"/>
    <property type="evidence" value="ECO:0007669"/>
    <property type="project" value="InterPro"/>
</dbReference>
<dbReference type="EMBL" id="JAAGAA010000004">
    <property type="protein sequence ID" value="NDV12311.1"/>
    <property type="molecule type" value="Genomic_DNA"/>
</dbReference>
<proteinExistence type="predicted"/>
<evidence type="ECO:0000256" key="2">
    <source>
        <dbReference type="ARBA" id="ARBA00023125"/>
    </source>
</evidence>
<dbReference type="PROSITE" id="PS50110">
    <property type="entry name" value="RESPONSE_REGULATORY"/>
    <property type="match status" value="1"/>
</dbReference>
<dbReference type="SMART" id="SM00448">
    <property type="entry name" value="REC"/>
    <property type="match status" value="1"/>
</dbReference>
<dbReference type="PANTHER" id="PTHR44688:SF16">
    <property type="entry name" value="DNA-BINDING TRANSCRIPTIONAL ACTIVATOR DEVR_DOSR"/>
    <property type="match status" value="1"/>
</dbReference>
<name>A0A6B2KQI2_9NEIS</name>
<dbReference type="SMART" id="SM00421">
    <property type="entry name" value="HTH_LUXR"/>
    <property type="match status" value="1"/>
</dbReference>
<evidence type="ECO:0000313" key="7">
    <source>
        <dbReference type="EMBL" id="NDV12311.1"/>
    </source>
</evidence>
<dbReference type="Gene3D" id="3.40.50.2300">
    <property type="match status" value="1"/>
</dbReference>
<comment type="caution">
    <text evidence="7">The sequence shown here is derived from an EMBL/GenBank/DDBJ whole genome shotgun (WGS) entry which is preliminary data.</text>
</comment>
<dbReference type="GO" id="GO:0006355">
    <property type="term" value="P:regulation of DNA-templated transcription"/>
    <property type="evidence" value="ECO:0007669"/>
    <property type="project" value="InterPro"/>
</dbReference>
<dbReference type="SUPFAM" id="SSF52172">
    <property type="entry name" value="CheY-like"/>
    <property type="match status" value="1"/>
</dbReference>
<evidence type="ECO:0000256" key="1">
    <source>
        <dbReference type="ARBA" id="ARBA00023015"/>
    </source>
</evidence>
<dbReference type="InterPro" id="IPR011006">
    <property type="entry name" value="CheY-like_superfamily"/>
</dbReference>
<feature type="domain" description="Response regulatory" evidence="6">
    <location>
        <begin position="9"/>
        <end position="123"/>
    </location>
</feature>
<evidence type="ECO:0000259" key="5">
    <source>
        <dbReference type="PROSITE" id="PS50043"/>
    </source>
</evidence>
<dbReference type="PROSITE" id="PS00622">
    <property type="entry name" value="HTH_LUXR_1"/>
    <property type="match status" value="1"/>
</dbReference>
<dbReference type="PROSITE" id="PS50043">
    <property type="entry name" value="HTH_LUXR_2"/>
    <property type="match status" value="1"/>
</dbReference>
<dbReference type="Pfam" id="PF00196">
    <property type="entry name" value="GerE"/>
    <property type="match status" value="1"/>
</dbReference>
<dbReference type="InterPro" id="IPR036388">
    <property type="entry name" value="WH-like_DNA-bd_sf"/>
</dbReference>
<sequence>MPDHHATAVVHLIDDDAAVRAALELLLASQGYTVHGHESGEAFLALPDPGEIGAIILDIRMPGLSGLALQQVLAERAAKLPIIFITGHGDVDQCARAFRAGAIDFLPKPVNRAQLIDSLRRAFRLSISRQARDVAIKDASERLDRLSERERDILERVVDGFSSKEIARELELSPRTVEAHRASLFSKLEVGSLAELIRLYLSADRIAGDTPMP</sequence>
<dbReference type="AlphaFoldDB" id="A0A6B2KQI2"/>
<dbReference type="RefSeq" id="WP_163315542.1">
    <property type="nucleotide sequence ID" value="NZ_JAAGAA010000004.1"/>
</dbReference>
<gene>
    <name evidence="7" type="ORF">GZH52_05815</name>
</gene>
<dbReference type="CDD" id="cd06170">
    <property type="entry name" value="LuxR_C_like"/>
    <property type="match status" value="1"/>
</dbReference>
<evidence type="ECO:0000313" key="8">
    <source>
        <dbReference type="Proteomes" id="UP000482578"/>
    </source>
</evidence>
<dbReference type="Pfam" id="PF00072">
    <property type="entry name" value="Response_reg"/>
    <property type="match status" value="1"/>
</dbReference>
<feature type="modified residue" description="4-aspartylphosphate" evidence="4">
    <location>
        <position position="58"/>
    </location>
</feature>
<dbReference type="GO" id="GO:0003677">
    <property type="term" value="F:DNA binding"/>
    <property type="evidence" value="ECO:0007669"/>
    <property type="project" value="UniProtKB-KW"/>
</dbReference>
<evidence type="ECO:0000256" key="3">
    <source>
        <dbReference type="ARBA" id="ARBA00023163"/>
    </source>
</evidence>
<feature type="domain" description="HTH luxR-type" evidence="5">
    <location>
        <begin position="139"/>
        <end position="204"/>
    </location>
</feature>
<dbReference type="InterPro" id="IPR001789">
    <property type="entry name" value="Sig_transdc_resp-reg_receiver"/>
</dbReference>
<keyword evidence="8" id="KW-1185">Reference proteome</keyword>
<reference evidence="7 8" key="1">
    <citation type="submission" date="2020-02" db="EMBL/GenBank/DDBJ databases">
        <authorList>
            <person name="Yang Z."/>
        </authorList>
    </citation>
    <scope>NUCLEOTIDE SEQUENCE [LARGE SCALE GENOMIC DNA]</scope>
    <source>
        <strain evidence="7 8">HX-7-9</strain>
    </source>
</reference>
<keyword evidence="3" id="KW-0804">Transcription</keyword>
<dbReference type="PRINTS" id="PR00038">
    <property type="entry name" value="HTHLUXR"/>
</dbReference>
<keyword evidence="4" id="KW-0597">Phosphoprotein</keyword>
<dbReference type="Proteomes" id="UP000482578">
    <property type="component" value="Unassembled WGS sequence"/>
</dbReference>
<accession>A0A6B2KQI2</accession>
<keyword evidence="1" id="KW-0805">Transcription regulation</keyword>
<keyword evidence="2" id="KW-0238">DNA-binding</keyword>
<evidence type="ECO:0000259" key="6">
    <source>
        <dbReference type="PROSITE" id="PS50110"/>
    </source>
</evidence>
<dbReference type="PANTHER" id="PTHR44688">
    <property type="entry name" value="DNA-BINDING TRANSCRIPTIONAL ACTIVATOR DEVR_DOSR"/>
    <property type="match status" value="1"/>
</dbReference>
<dbReference type="Gene3D" id="1.10.10.10">
    <property type="entry name" value="Winged helix-like DNA-binding domain superfamily/Winged helix DNA-binding domain"/>
    <property type="match status" value="1"/>
</dbReference>
<protein>
    <submittedName>
        <fullName evidence="7">Response regulator transcription factor</fullName>
    </submittedName>
</protein>
<dbReference type="InterPro" id="IPR000792">
    <property type="entry name" value="Tscrpt_reg_LuxR_C"/>
</dbReference>
<evidence type="ECO:0000256" key="4">
    <source>
        <dbReference type="PROSITE-ProRule" id="PRU00169"/>
    </source>
</evidence>